<dbReference type="GO" id="GO:0005666">
    <property type="term" value="C:RNA polymerase III complex"/>
    <property type="evidence" value="ECO:0007669"/>
    <property type="project" value="InterPro"/>
</dbReference>
<dbReference type="EMBL" id="UZAJ01002911">
    <property type="protein sequence ID" value="VDO38652.1"/>
    <property type="molecule type" value="Genomic_DNA"/>
</dbReference>
<keyword evidence="3" id="KW-0804">Transcription</keyword>
<evidence type="ECO:0000256" key="3">
    <source>
        <dbReference type="ARBA" id="ARBA00023163"/>
    </source>
</evidence>
<evidence type="ECO:0000256" key="5">
    <source>
        <dbReference type="SAM" id="MobiDB-lite"/>
    </source>
</evidence>
<dbReference type="Proteomes" id="UP000267606">
    <property type="component" value="Unassembled WGS sequence"/>
</dbReference>
<keyword evidence="4" id="KW-0539">Nucleus</keyword>
<dbReference type="GO" id="GO:0003677">
    <property type="term" value="F:DNA binding"/>
    <property type="evidence" value="ECO:0007669"/>
    <property type="project" value="InterPro"/>
</dbReference>
<feature type="region of interest" description="Disordered" evidence="5">
    <location>
        <begin position="1"/>
        <end position="65"/>
    </location>
</feature>
<keyword evidence="2" id="KW-0240">DNA-directed RNA polymerase</keyword>
<protein>
    <submittedName>
        <fullName evidence="8">RRM domain-containing protein</fullName>
    </submittedName>
</protein>
<accession>A0A183H969</accession>
<comment type="subcellular location">
    <subcellularLocation>
        <location evidence="1">Nucleus</location>
    </subcellularLocation>
</comment>
<sequence>MSVGGRGSSSRGSILKRGHVPLPNLSIAGKRETKCESTGTRENRRGGRRERGERGRYGRGRGRETGRQLFIEQQGIFSSGLNDDGRHNRIKSSITNELRTTNLGRVKKVDSEDAKEERNVNAITYESEWLSDEEFDNEELRELLQDTFLSDLKPGKVIPLVLPETEQEQFHQLIKEEQNVENGCESMDTSSLSPTKRKKKDNQHFKSECEFEDVKKPQSKELETNNAILNPTATSSRRAASIMQKIQKDEDGSVLMLQLPSTLSAVKDPASQEDAVEVCKIKFFTLFQSEENTTTIKHCLDGFANGSKIGKLRIRKGGRMELSFCGMPLDVTCGVSAKYNESVLLIDSESQTTSTIKSECGDEQSPSRGYVLGKIVDSFICSHNLPEALDSKREEQQRDKWKFNETKNQRDDREDSEMKDLLLELRSIEKKEESWSKWTLEYSDSLKYDDS</sequence>
<evidence type="ECO:0000256" key="1">
    <source>
        <dbReference type="ARBA" id="ARBA00004123"/>
    </source>
</evidence>
<evidence type="ECO:0000256" key="4">
    <source>
        <dbReference type="ARBA" id="ARBA00023242"/>
    </source>
</evidence>
<keyword evidence="7" id="KW-1185">Reference proteome</keyword>
<dbReference type="PANTHER" id="PTHR13408">
    <property type="entry name" value="DNA-DIRECTED RNA POLYMERASE III"/>
    <property type="match status" value="1"/>
</dbReference>
<evidence type="ECO:0000313" key="8">
    <source>
        <dbReference type="WBParaSite" id="OFLC_0000403001-mRNA-1"/>
    </source>
</evidence>
<dbReference type="AlphaFoldDB" id="A0A183H969"/>
<feature type="region of interest" description="Disordered" evidence="5">
    <location>
        <begin position="391"/>
        <end position="416"/>
    </location>
</feature>
<feature type="region of interest" description="Disordered" evidence="5">
    <location>
        <begin position="178"/>
        <end position="233"/>
    </location>
</feature>
<dbReference type="Pfam" id="PF05132">
    <property type="entry name" value="RNA_pol_Rpc4"/>
    <property type="match status" value="1"/>
</dbReference>
<reference evidence="8" key="1">
    <citation type="submission" date="2016-06" db="UniProtKB">
        <authorList>
            <consortium name="WormBaseParasite"/>
        </authorList>
    </citation>
    <scope>IDENTIFICATION</scope>
</reference>
<dbReference type="STRING" id="387005.A0A183H969"/>
<evidence type="ECO:0000256" key="2">
    <source>
        <dbReference type="ARBA" id="ARBA00022478"/>
    </source>
</evidence>
<proteinExistence type="predicted"/>
<dbReference type="WBParaSite" id="OFLC_0000403001-mRNA-1">
    <property type="protein sequence ID" value="OFLC_0000403001-mRNA-1"/>
    <property type="gene ID" value="OFLC_0000403001"/>
</dbReference>
<name>A0A183H969_9BILA</name>
<feature type="compositionally biased region" description="Polar residues" evidence="5">
    <location>
        <begin position="224"/>
        <end position="233"/>
    </location>
</feature>
<evidence type="ECO:0000313" key="6">
    <source>
        <dbReference type="EMBL" id="VDO38652.1"/>
    </source>
</evidence>
<feature type="compositionally biased region" description="Basic and acidic residues" evidence="5">
    <location>
        <begin position="29"/>
        <end position="65"/>
    </location>
</feature>
<reference evidence="6 7" key="2">
    <citation type="submission" date="2018-11" db="EMBL/GenBank/DDBJ databases">
        <authorList>
            <consortium name="Pathogen Informatics"/>
        </authorList>
    </citation>
    <scope>NUCLEOTIDE SEQUENCE [LARGE SCALE GENOMIC DNA]</scope>
</reference>
<organism evidence="8">
    <name type="scientific">Onchocerca flexuosa</name>
    <dbReference type="NCBI Taxonomy" id="387005"/>
    <lineage>
        <taxon>Eukaryota</taxon>
        <taxon>Metazoa</taxon>
        <taxon>Ecdysozoa</taxon>
        <taxon>Nematoda</taxon>
        <taxon>Chromadorea</taxon>
        <taxon>Rhabditida</taxon>
        <taxon>Spirurina</taxon>
        <taxon>Spiruromorpha</taxon>
        <taxon>Filarioidea</taxon>
        <taxon>Onchocercidae</taxon>
        <taxon>Onchocerca</taxon>
    </lineage>
</organism>
<dbReference type="GO" id="GO:0042797">
    <property type="term" value="P:tRNA transcription by RNA polymerase III"/>
    <property type="evidence" value="ECO:0007669"/>
    <property type="project" value="TreeGrafter"/>
</dbReference>
<gene>
    <name evidence="6" type="ORF">OFLC_LOCUS4032</name>
</gene>
<dbReference type="InterPro" id="IPR007811">
    <property type="entry name" value="RPC4"/>
</dbReference>
<evidence type="ECO:0000313" key="7">
    <source>
        <dbReference type="Proteomes" id="UP000267606"/>
    </source>
</evidence>
<feature type="compositionally biased region" description="Basic and acidic residues" evidence="5">
    <location>
        <begin position="202"/>
        <end position="223"/>
    </location>
</feature>
<dbReference type="PANTHER" id="PTHR13408:SF0">
    <property type="entry name" value="DNA-DIRECTED RNA POLYMERASE III SUBUNIT RPC4"/>
    <property type="match status" value="1"/>
</dbReference>